<comment type="caution">
    <text evidence="2">The sequence shown here is derived from an EMBL/GenBank/DDBJ whole genome shotgun (WGS) entry which is preliminary data.</text>
</comment>
<feature type="region of interest" description="Disordered" evidence="1">
    <location>
        <begin position="36"/>
        <end position="57"/>
    </location>
</feature>
<dbReference type="EMBL" id="JAWZYT010001232">
    <property type="protein sequence ID" value="KAK4314271.1"/>
    <property type="molecule type" value="Genomic_DNA"/>
</dbReference>
<name>A0AAE1UAZ1_9EUCA</name>
<dbReference type="AlphaFoldDB" id="A0AAE1UAZ1"/>
<accession>A0AAE1UAZ1</accession>
<feature type="compositionally biased region" description="Polar residues" evidence="1">
    <location>
        <begin position="38"/>
        <end position="50"/>
    </location>
</feature>
<keyword evidence="3" id="KW-1185">Reference proteome</keyword>
<proteinExistence type="predicted"/>
<evidence type="ECO:0000256" key="1">
    <source>
        <dbReference type="SAM" id="MobiDB-lite"/>
    </source>
</evidence>
<evidence type="ECO:0000313" key="3">
    <source>
        <dbReference type="Proteomes" id="UP001292094"/>
    </source>
</evidence>
<organism evidence="2 3">
    <name type="scientific">Petrolisthes manimaculis</name>
    <dbReference type="NCBI Taxonomy" id="1843537"/>
    <lineage>
        <taxon>Eukaryota</taxon>
        <taxon>Metazoa</taxon>
        <taxon>Ecdysozoa</taxon>
        <taxon>Arthropoda</taxon>
        <taxon>Crustacea</taxon>
        <taxon>Multicrustacea</taxon>
        <taxon>Malacostraca</taxon>
        <taxon>Eumalacostraca</taxon>
        <taxon>Eucarida</taxon>
        <taxon>Decapoda</taxon>
        <taxon>Pleocyemata</taxon>
        <taxon>Anomura</taxon>
        <taxon>Galatheoidea</taxon>
        <taxon>Porcellanidae</taxon>
        <taxon>Petrolisthes</taxon>
    </lineage>
</organism>
<reference evidence="2" key="1">
    <citation type="submission" date="2023-11" db="EMBL/GenBank/DDBJ databases">
        <title>Genome assemblies of two species of porcelain crab, Petrolisthes cinctipes and Petrolisthes manimaculis (Anomura: Porcellanidae).</title>
        <authorList>
            <person name="Angst P."/>
        </authorList>
    </citation>
    <scope>NUCLEOTIDE SEQUENCE</scope>
    <source>
        <strain evidence="2">PB745_02</strain>
        <tissue evidence="2">Gill</tissue>
    </source>
</reference>
<protein>
    <submittedName>
        <fullName evidence="2">Uncharacterized protein</fullName>
    </submittedName>
</protein>
<evidence type="ECO:0000313" key="2">
    <source>
        <dbReference type="EMBL" id="KAK4314271.1"/>
    </source>
</evidence>
<sequence>MTHTLTVGEGAGGQKVTENMIGMEKKRKVEEYRFIHSSGDSNGHTPNHTTKVSDLRRSLLSTTSGRVTLPPLPCTPALYT</sequence>
<gene>
    <name evidence="2" type="ORF">Pmani_014423</name>
</gene>
<dbReference type="Proteomes" id="UP001292094">
    <property type="component" value="Unassembled WGS sequence"/>
</dbReference>